<gene>
    <name evidence="7" type="ORF">HF521_010161</name>
</gene>
<keyword evidence="5" id="KW-1133">Transmembrane helix</keyword>
<dbReference type="InterPro" id="IPR036179">
    <property type="entry name" value="Ig-like_dom_sf"/>
</dbReference>
<dbReference type="SMART" id="SM00423">
    <property type="entry name" value="PSI"/>
    <property type="match status" value="1"/>
</dbReference>
<dbReference type="GO" id="GO:0000122">
    <property type="term" value="P:negative regulation of transcription by RNA polymerase II"/>
    <property type="evidence" value="ECO:0007669"/>
    <property type="project" value="TreeGrafter"/>
</dbReference>
<dbReference type="GO" id="GO:0007411">
    <property type="term" value="P:axon guidance"/>
    <property type="evidence" value="ECO:0007669"/>
    <property type="project" value="TreeGrafter"/>
</dbReference>
<dbReference type="PANTHER" id="PTHR11036:SF18">
    <property type="entry name" value="SEMAPHORIN-4D"/>
    <property type="match status" value="1"/>
</dbReference>
<keyword evidence="5" id="KW-0812">Transmembrane</keyword>
<dbReference type="GO" id="GO:0030335">
    <property type="term" value="P:positive regulation of cell migration"/>
    <property type="evidence" value="ECO:0007669"/>
    <property type="project" value="TreeGrafter"/>
</dbReference>
<dbReference type="Proteomes" id="UP000606274">
    <property type="component" value="Unassembled WGS sequence"/>
</dbReference>
<dbReference type="GO" id="GO:0001755">
    <property type="term" value="P:neural crest cell migration"/>
    <property type="evidence" value="ECO:0007669"/>
    <property type="project" value="TreeGrafter"/>
</dbReference>
<keyword evidence="3 5" id="KW-0472">Membrane</keyword>
<dbReference type="SUPFAM" id="SSF103575">
    <property type="entry name" value="Plexin repeat"/>
    <property type="match status" value="1"/>
</dbReference>
<evidence type="ECO:0000313" key="7">
    <source>
        <dbReference type="EMBL" id="KAF7692551.1"/>
    </source>
</evidence>
<dbReference type="InterPro" id="IPR016201">
    <property type="entry name" value="PSI"/>
</dbReference>
<dbReference type="Gene3D" id="2.60.40.10">
    <property type="entry name" value="Immunoglobulins"/>
    <property type="match status" value="1"/>
</dbReference>
<dbReference type="InterPro" id="IPR013783">
    <property type="entry name" value="Ig-like_fold"/>
</dbReference>
<evidence type="ECO:0000256" key="4">
    <source>
        <dbReference type="ARBA" id="ARBA00023180"/>
    </source>
</evidence>
<dbReference type="InterPro" id="IPR013098">
    <property type="entry name" value="Ig_I-set"/>
</dbReference>
<accession>A0A8T0ALF7</accession>
<dbReference type="GO" id="GO:0045499">
    <property type="term" value="F:chemorepellent activity"/>
    <property type="evidence" value="ECO:0007669"/>
    <property type="project" value="TreeGrafter"/>
</dbReference>
<dbReference type="SMART" id="SM00409">
    <property type="entry name" value="IG"/>
    <property type="match status" value="1"/>
</dbReference>
<evidence type="ECO:0000256" key="2">
    <source>
        <dbReference type="ARBA" id="ARBA00009492"/>
    </source>
</evidence>
<dbReference type="EMBL" id="JABFDY010000020">
    <property type="protein sequence ID" value="KAF7692551.1"/>
    <property type="molecule type" value="Genomic_DNA"/>
</dbReference>
<proteinExistence type="inferred from homology"/>
<evidence type="ECO:0000256" key="3">
    <source>
        <dbReference type="ARBA" id="ARBA00023136"/>
    </source>
</evidence>
<name>A0A8T0ALF7_SILME</name>
<dbReference type="Pfam" id="PF01437">
    <property type="entry name" value="PSI"/>
    <property type="match status" value="1"/>
</dbReference>
<dbReference type="PROSITE" id="PS50835">
    <property type="entry name" value="IG_LIKE"/>
    <property type="match status" value="1"/>
</dbReference>
<dbReference type="GO" id="GO:0030215">
    <property type="term" value="F:semaphorin receptor binding"/>
    <property type="evidence" value="ECO:0007669"/>
    <property type="project" value="InterPro"/>
</dbReference>
<dbReference type="AlphaFoldDB" id="A0A8T0ALF7"/>
<dbReference type="PANTHER" id="PTHR11036">
    <property type="entry name" value="SEMAPHORIN"/>
    <property type="match status" value="1"/>
</dbReference>
<comment type="caution">
    <text evidence="7">The sequence shown here is derived from an EMBL/GenBank/DDBJ whole genome shotgun (WGS) entry which is preliminary data.</text>
</comment>
<evidence type="ECO:0000256" key="5">
    <source>
        <dbReference type="SAM" id="Phobius"/>
    </source>
</evidence>
<sequence>MLFFVHELEINFDSVLASTSAYIFSGSAVCWFRGGCGTDACSKYTSCTDCVLARDPYCGWDLVSKSCIAISNIHSDKHREVVQGLKDATRCPAVENTKIIIFYSGQMVSLECQLESNLARVQWRVNDQPIENDQKYHIQHNNLLIFYALDTDSGDYACIAEEYSNGQDYVIQTTTYEVRLGDFVKPHDQLAIVEMEDTLVAPVIILAMILVALVTWNFYKGHYSSSRCFKTNAKSSSIIQRILHIRDQNKASSVAFNSNDITISELPSNGDQDNNDIVYFSFF</sequence>
<organism evidence="7 8">
    <name type="scientific">Silurus meridionalis</name>
    <name type="common">Southern catfish</name>
    <name type="synonym">Silurus soldatovi meridionalis</name>
    <dbReference type="NCBI Taxonomy" id="175797"/>
    <lineage>
        <taxon>Eukaryota</taxon>
        <taxon>Metazoa</taxon>
        <taxon>Chordata</taxon>
        <taxon>Craniata</taxon>
        <taxon>Vertebrata</taxon>
        <taxon>Euteleostomi</taxon>
        <taxon>Actinopterygii</taxon>
        <taxon>Neopterygii</taxon>
        <taxon>Teleostei</taxon>
        <taxon>Ostariophysi</taxon>
        <taxon>Siluriformes</taxon>
        <taxon>Siluridae</taxon>
        <taxon>Silurus</taxon>
    </lineage>
</organism>
<dbReference type="InterPro" id="IPR027231">
    <property type="entry name" value="Semaphorin"/>
</dbReference>
<dbReference type="InterPro" id="IPR003599">
    <property type="entry name" value="Ig_sub"/>
</dbReference>
<comment type="subcellular location">
    <subcellularLocation>
        <location evidence="1">Membrane</location>
    </subcellularLocation>
</comment>
<dbReference type="GO" id="GO:0071526">
    <property type="term" value="P:semaphorin-plexin signaling pathway"/>
    <property type="evidence" value="ECO:0007669"/>
    <property type="project" value="TreeGrafter"/>
</dbReference>
<dbReference type="Pfam" id="PF07679">
    <property type="entry name" value="I-set"/>
    <property type="match status" value="1"/>
</dbReference>
<dbReference type="Gene3D" id="3.30.1680.10">
    <property type="entry name" value="ligand-binding face of the semaphorins, domain 2"/>
    <property type="match status" value="1"/>
</dbReference>
<comment type="similarity">
    <text evidence="2">Belongs to the semaphorin family.</text>
</comment>
<dbReference type="GO" id="GO:0005886">
    <property type="term" value="C:plasma membrane"/>
    <property type="evidence" value="ECO:0007669"/>
    <property type="project" value="TreeGrafter"/>
</dbReference>
<dbReference type="GO" id="GO:0043931">
    <property type="term" value="P:ossification involved in bone maturation"/>
    <property type="evidence" value="ECO:0007669"/>
    <property type="project" value="TreeGrafter"/>
</dbReference>
<dbReference type="InterPro" id="IPR007110">
    <property type="entry name" value="Ig-like_dom"/>
</dbReference>
<dbReference type="SUPFAM" id="SSF48726">
    <property type="entry name" value="Immunoglobulin"/>
    <property type="match status" value="1"/>
</dbReference>
<keyword evidence="8" id="KW-1185">Reference proteome</keyword>
<evidence type="ECO:0000256" key="1">
    <source>
        <dbReference type="ARBA" id="ARBA00004370"/>
    </source>
</evidence>
<feature type="domain" description="Ig-like" evidence="6">
    <location>
        <begin position="92"/>
        <end position="175"/>
    </location>
</feature>
<dbReference type="InterPro" id="IPR002165">
    <property type="entry name" value="Plexin_repeat"/>
</dbReference>
<feature type="transmembrane region" description="Helical" evidence="5">
    <location>
        <begin position="199"/>
        <end position="219"/>
    </location>
</feature>
<evidence type="ECO:0000259" key="6">
    <source>
        <dbReference type="PROSITE" id="PS50835"/>
    </source>
</evidence>
<keyword evidence="4" id="KW-0325">Glycoprotein</keyword>
<dbReference type="GO" id="GO:0005615">
    <property type="term" value="C:extracellular space"/>
    <property type="evidence" value="ECO:0007669"/>
    <property type="project" value="TreeGrafter"/>
</dbReference>
<protein>
    <recommendedName>
        <fullName evidence="6">Ig-like domain-containing protein</fullName>
    </recommendedName>
</protein>
<evidence type="ECO:0000313" key="8">
    <source>
        <dbReference type="Proteomes" id="UP000606274"/>
    </source>
</evidence>
<reference evidence="7" key="1">
    <citation type="submission" date="2020-08" db="EMBL/GenBank/DDBJ databases">
        <title>Chromosome-level assembly of Southern catfish (Silurus meridionalis) provides insights into visual adaptation to the nocturnal and benthic lifestyles.</title>
        <authorList>
            <person name="Zhang Y."/>
            <person name="Wang D."/>
            <person name="Peng Z."/>
        </authorList>
    </citation>
    <scope>NUCLEOTIDE SEQUENCE</scope>
    <source>
        <strain evidence="7">SWU-2019-XX</strain>
        <tissue evidence="7">Muscle</tissue>
    </source>
</reference>